<keyword evidence="3" id="KW-1185">Reference proteome</keyword>
<evidence type="ECO:0000313" key="3">
    <source>
        <dbReference type="Proteomes" id="UP000182658"/>
    </source>
</evidence>
<dbReference type="InParanoid" id="A0A1J7I3Q0"/>
<proteinExistence type="predicted"/>
<gene>
    <name evidence="2" type="ORF">CONLIGDRAFT_278935</name>
</gene>
<organism evidence="2 3">
    <name type="scientific">Coniochaeta ligniaria NRRL 30616</name>
    <dbReference type="NCBI Taxonomy" id="1408157"/>
    <lineage>
        <taxon>Eukaryota</taxon>
        <taxon>Fungi</taxon>
        <taxon>Dikarya</taxon>
        <taxon>Ascomycota</taxon>
        <taxon>Pezizomycotina</taxon>
        <taxon>Sordariomycetes</taxon>
        <taxon>Sordariomycetidae</taxon>
        <taxon>Coniochaetales</taxon>
        <taxon>Coniochaetaceae</taxon>
        <taxon>Coniochaeta</taxon>
    </lineage>
</organism>
<evidence type="ECO:0000313" key="2">
    <source>
        <dbReference type="EMBL" id="OIW22255.1"/>
    </source>
</evidence>
<sequence length="153" mass="16888">MPSLRNSSASPRPPPLATTNPRPTAQRRNTPATASRNLSRSTREVYASTPWSKPSPQRRSRAVKKTLSSSAESGSCFSRESLLLSFLWGPLLLLAGRCRGGGGCCCCRDGSRLLSPVLGPGVQPVRKHRRKISACVLRQRWRRKRVRARILAL</sequence>
<name>A0A1J7I3Q0_9PEZI</name>
<dbReference type="AlphaFoldDB" id="A0A1J7I3Q0"/>
<reference evidence="2 3" key="1">
    <citation type="submission" date="2016-10" db="EMBL/GenBank/DDBJ databases">
        <title>Draft genome sequence of Coniochaeta ligniaria NRRL30616, a lignocellulolytic fungus for bioabatement of inhibitors in plant biomass hydrolysates.</title>
        <authorList>
            <consortium name="DOE Joint Genome Institute"/>
            <person name="Jimenez D.J."/>
            <person name="Hector R.E."/>
            <person name="Riley R."/>
            <person name="Sun H."/>
            <person name="Grigoriev I.V."/>
            <person name="Van Elsas J.D."/>
            <person name="Nichols N.N."/>
        </authorList>
    </citation>
    <scope>NUCLEOTIDE SEQUENCE [LARGE SCALE GENOMIC DNA]</scope>
    <source>
        <strain evidence="2 3">NRRL 30616</strain>
    </source>
</reference>
<accession>A0A1J7I3Q0</accession>
<dbReference type="Proteomes" id="UP000182658">
    <property type="component" value="Unassembled WGS sequence"/>
</dbReference>
<dbReference type="EMBL" id="KV875127">
    <property type="protein sequence ID" value="OIW22255.1"/>
    <property type="molecule type" value="Genomic_DNA"/>
</dbReference>
<protein>
    <submittedName>
        <fullName evidence="2">Uncharacterized protein</fullName>
    </submittedName>
</protein>
<feature type="region of interest" description="Disordered" evidence="1">
    <location>
        <begin position="1"/>
        <end position="72"/>
    </location>
</feature>
<feature type="compositionally biased region" description="Polar residues" evidence="1">
    <location>
        <begin position="1"/>
        <end position="10"/>
    </location>
</feature>
<evidence type="ECO:0000256" key="1">
    <source>
        <dbReference type="SAM" id="MobiDB-lite"/>
    </source>
</evidence>
<feature type="compositionally biased region" description="Polar residues" evidence="1">
    <location>
        <begin position="17"/>
        <end position="40"/>
    </location>
</feature>